<evidence type="ECO:0000256" key="10">
    <source>
        <dbReference type="RuleBase" id="RU366018"/>
    </source>
</evidence>
<proteinExistence type="inferred from homology"/>
<comment type="function">
    <text evidence="10">Ubiquitin ligase protein which is a component of the N-end rule pathway. Recognizes and binds to proteins bearing specific N-terminal residues that are destabilizing according to the N-end rule, leading to their ubiquitination and subsequent degradation.</text>
</comment>
<accession>A0A3R7P584</accession>
<dbReference type="GO" id="GO:0008270">
    <property type="term" value="F:zinc ion binding"/>
    <property type="evidence" value="ECO:0007669"/>
    <property type="project" value="UniProtKB-UniRule"/>
</dbReference>
<evidence type="ECO:0000259" key="12">
    <source>
        <dbReference type="PROSITE" id="PS51157"/>
    </source>
</evidence>
<dbReference type="PANTHER" id="PTHR21497">
    <property type="entry name" value="UBIQUITIN LIGASE E3 ALPHA-RELATED"/>
    <property type="match status" value="1"/>
</dbReference>
<dbReference type="Pfam" id="PF02207">
    <property type="entry name" value="zf-UBR"/>
    <property type="match status" value="1"/>
</dbReference>
<dbReference type="Gene3D" id="2.10.110.30">
    <property type="match status" value="1"/>
</dbReference>
<organism evidence="13 14">
    <name type="scientific">Trypanosoma conorhini</name>
    <dbReference type="NCBI Taxonomy" id="83891"/>
    <lineage>
        <taxon>Eukaryota</taxon>
        <taxon>Discoba</taxon>
        <taxon>Euglenozoa</taxon>
        <taxon>Kinetoplastea</taxon>
        <taxon>Metakinetoplastina</taxon>
        <taxon>Trypanosomatida</taxon>
        <taxon>Trypanosomatidae</taxon>
        <taxon>Trypanosoma</taxon>
    </lineage>
</organism>
<dbReference type="PROSITE" id="PS51157">
    <property type="entry name" value="ZF_UBR"/>
    <property type="match status" value="1"/>
</dbReference>
<evidence type="ECO:0000256" key="1">
    <source>
        <dbReference type="ARBA" id="ARBA00000900"/>
    </source>
</evidence>
<dbReference type="RefSeq" id="XP_029226629.1">
    <property type="nucleotide sequence ID" value="XM_029373272.1"/>
</dbReference>
<comment type="pathway">
    <text evidence="2 10">Protein modification; protein ubiquitination.</text>
</comment>
<comment type="similarity">
    <text evidence="8 10">Belongs to the E3 ubiquitin-protein ligase UBR1-like family.</text>
</comment>
<dbReference type="InterPro" id="IPR039164">
    <property type="entry name" value="UBR1-like"/>
</dbReference>
<dbReference type="InterPro" id="IPR044046">
    <property type="entry name" value="E3_ligase_UBR-like_C"/>
</dbReference>
<evidence type="ECO:0000256" key="3">
    <source>
        <dbReference type="ARBA" id="ARBA00022679"/>
    </source>
</evidence>
<dbReference type="Proteomes" id="UP000284403">
    <property type="component" value="Unassembled WGS sequence"/>
</dbReference>
<feature type="zinc finger region" description="UBR-type" evidence="9">
    <location>
        <begin position="155"/>
        <end position="226"/>
    </location>
</feature>
<keyword evidence="4 10" id="KW-0479">Metal-binding</keyword>
<gene>
    <name evidence="13" type="ORF">Tco025E_06395</name>
</gene>
<feature type="domain" description="UBR-type" evidence="12">
    <location>
        <begin position="155"/>
        <end position="226"/>
    </location>
</feature>
<evidence type="ECO:0000256" key="8">
    <source>
        <dbReference type="ARBA" id="ARBA00046341"/>
    </source>
</evidence>
<evidence type="ECO:0000256" key="2">
    <source>
        <dbReference type="ARBA" id="ARBA00004906"/>
    </source>
</evidence>
<dbReference type="CDD" id="cd19672">
    <property type="entry name" value="UBR-box_UBR1_like"/>
    <property type="match status" value="1"/>
</dbReference>
<dbReference type="GO" id="GO:0000151">
    <property type="term" value="C:ubiquitin ligase complex"/>
    <property type="evidence" value="ECO:0007669"/>
    <property type="project" value="TreeGrafter"/>
</dbReference>
<protein>
    <recommendedName>
        <fullName evidence="10">E3 ubiquitin-protein ligase</fullName>
        <ecNumber evidence="10">2.3.2.27</ecNumber>
    </recommendedName>
</protein>
<dbReference type="GeneID" id="40320006"/>
<dbReference type="GO" id="GO:0016874">
    <property type="term" value="F:ligase activity"/>
    <property type="evidence" value="ECO:0007669"/>
    <property type="project" value="UniProtKB-KW"/>
</dbReference>
<dbReference type="GO" id="GO:0071596">
    <property type="term" value="P:ubiquitin-dependent protein catabolic process via the N-end rule pathway"/>
    <property type="evidence" value="ECO:0007669"/>
    <property type="project" value="UniProtKB-UniRule"/>
</dbReference>
<dbReference type="UniPathway" id="UPA00143"/>
<name>A0A3R7P584_9TRYP</name>
<evidence type="ECO:0000256" key="4">
    <source>
        <dbReference type="ARBA" id="ARBA00022723"/>
    </source>
</evidence>
<feature type="coiled-coil region" evidence="11">
    <location>
        <begin position="1177"/>
        <end position="1204"/>
    </location>
</feature>
<evidence type="ECO:0000313" key="13">
    <source>
        <dbReference type="EMBL" id="RNF12949.1"/>
    </source>
</evidence>
<dbReference type="OrthoDB" id="26387at2759"/>
<dbReference type="GO" id="GO:0016567">
    <property type="term" value="P:protein ubiquitination"/>
    <property type="evidence" value="ECO:0007669"/>
    <property type="project" value="UniProtKB-UniRule"/>
</dbReference>
<comment type="catalytic activity">
    <reaction evidence="1 10">
        <text>S-ubiquitinyl-[E2 ubiquitin-conjugating enzyme]-L-cysteine + [acceptor protein]-L-lysine = [E2 ubiquitin-conjugating enzyme]-L-cysteine + N(6)-ubiquitinyl-[acceptor protein]-L-lysine.</text>
        <dbReference type="EC" id="2.3.2.27"/>
    </reaction>
</comment>
<evidence type="ECO:0000256" key="6">
    <source>
        <dbReference type="ARBA" id="ARBA00022786"/>
    </source>
</evidence>
<keyword evidence="13" id="KW-0436">Ligase</keyword>
<evidence type="ECO:0000313" key="14">
    <source>
        <dbReference type="Proteomes" id="UP000284403"/>
    </source>
</evidence>
<keyword evidence="14" id="KW-1185">Reference proteome</keyword>
<keyword evidence="11" id="KW-0175">Coiled coil</keyword>
<evidence type="ECO:0000256" key="5">
    <source>
        <dbReference type="ARBA" id="ARBA00022771"/>
    </source>
</evidence>
<dbReference type="SMART" id="SM00396">
    <property type="entry name" value="ZnF_UBR1"/>
    <property type="match status" value="1"/>
</dbReference>
<keyword evidence="3 10" id="KW-0808">Transferase</keyword>
<dbReference type="GO" id="GO:0061630">
    <property type="term" value="F:ubiquitin protein ligase activity"/>
    <property type="evidence" value="ECO:0007669"/>
    <property type="project" value="UniProtKB-UniRule"/>
</dbReference>
<dbReference type="PANTHER" id="PTHR21497:SF24">
    <property type="entry name" value="E3 UBIQUITIN-PROTEIN LIGASE UBR1"/>
    <property type="match status" value="1"/>
</dbReference>
<evidence type="ECO:0000256" key="9">
    <source>
        <dbReference type="PROSITE-ProRule" id="PRU00508"/>
    </source>
</evidence>
<dbReference type="Pfam" id="PF18995">
    <property type="entry name" value="PRT6_C"/>
    <property type="match status" value="1"/>
</dbReference>
<keyword evidence="5 10" id="KW-0863">Zinc-finger</keyword>
<evidence type="ECO:0000256" key="7">
    <source>
        <dbReference type="ARBA" id="ARBA00022833"/>
    </source>
</evidence>
<evidence type="ECO:0000256" key="11">
    <source>
        <dbReference type="SAM" id="Coils"/>
    </source>
</evidence>
<dbReference type="EMBL" id="MKKU01000429">
    <property type="protein sequence ID" value="RNF12949.1"/>
    <property type="molecule type" value="Genomic_DNA"/>
</dbReference>
<comment type="caution">
    <text evidence="13">The sequence shown here is derived from an EMBL/GenBank/DDBJ whole genome shotgun (WGS) entry which is preliminary data.</text>
</comment>
<dbReference type="EC" id="2.3.2.27" evidence="10"/>
<reference evidence="13 14" key="1">
    <citation type="journal article" date="2018" name="BMC Genomics">
        <title>Genomic comparison of Trypanosoma conorhini and Trypanosoma rangeli to Trypanosoma cruzi strains of high and low virulence.</title>
        <authorList>
            <person name="Bradwell K.R."/>
            <person name="Koparde V.N."/>
            <person name="Matveyev A.V."/>
            <person name="Serrano M.G."/>
            <person name="Alves J.M."/>
            <person name="Parikh H."/>
            <person name="Huang B."/>
            <person name="Lee V."/>
            <person name="Espinosa-Alvarez O."/>
            <person name="Ortiz P.A."/>
            <person name="Costa-Martins A.G."/>
            <person name="Teixeira M.M."/>
            <person name="Buck G.A."/>
        </authorList>
    </citation>
    <scope>NUCLEOTIDE SEQUENCE [LARGE SCALE GENOMIC DNA]</scope>
    <source>
        <strain evidence="13 14">025E</strain>
    </source>
</reference>
<keyword evidence="6 10" id="KW-0833">Ubl conjugation pathway</keyword>
<dbReference type="FunFam" id="2.10.110.30:FF:000002">
    <property type="entry name" value="Putative e3 ubiquitin-protein ligase ubr3"/>
    <property type="match status" value="1"/>
</dbReference>
<dbReference type="InterPro" id="IPR003126">
    <property type="entry name" value="Znf_UBR"/>
</dbReference>
<sequence>MEVVEVSKLLLPMDPASWDTRQVLAYARLHRVEGILEEQVVSKSLRETWDSLVLRDLQNFYAATAAVLQPVSPHDVLEAPPAELLVRRTNPDCAALFREHPERLQAVVEAGLAQMDHDALCACYAAGQLPPLEWWLLMTMDEAARAGLVHQGAPRVCGRALTRHGAIVTCSECAVDRTCVFCAECFQHSPCRNHKHSVRYGSGGGICDCGDPLAWNPASFCSRHRGFQEGDDPAAALQPAQKRWLEVVTRGLLLYQATLLQFVALHANDAALTADRDAALRWFDRALRRTMALSLHLANVGEGSRRLMCLALMEKTPLPRPIAGQVGGSGAAQSVRVSCVEEFFIANIFTLGWRGFIIWESSLVCLMAMCVSDPVLRIPIAELLLKYGERLSVMERQHVEELVVQVLSVKDVVDCLLWRTPHPPWECVIGNETILHRTLSALLYVCSHVHRSPELLPGATEVVYQACHWLELVLGASENAKVLVASRQLFRAWCKALCLIGLSSKVARETRDTGSADYNIDKDHAMKMEMGLRCTFNLLRHMVFGVGAALLSGEAPFPAPQPQPSFPLAWEPSPDAALSHRYHRQVLDALALPPASPLLLAASGAGAEAEGPCRAYMRELFMESLRLINAALAEKRGAFTPATYVLTGRDAEHMLPRYDLLDGKSPNPTSFVIPHLRFFAVLVQVWTGLLQQQEQLRRRQDACLAGGACPSAGEPFSALVSEVFAASQSRADYWIDECLMPFVLVGQVERGLWPRDECDVTLRTRYYLSDSAPDITTDMYLLHLLMLLTPSEALATQMLQRHAVTRADEPAWSWYPQFLRLILTLCLTEWGAVIRDEADLRRALQREVVHCVVLFRNVSFHAVEGAARRFKRMLPGLNPVTLLPSILGEVAVPEQRGQMQFFVLKDAATWRANVSLYHPLVRDNALPELQELYERLVRRENMARAREGKEGPTASSAAAAPRAVFPLPSLPWLKATRQAQSGDANAASEAVLRRQLCLLLQTPAVLSVAIATVHMYLAPEQREKGRARGAALSERQLLHAMSLLHIAMQACRVISSGDGGAPSSLCAQGSTPAVDWDAVKMFQQQFMPPSGYARDALRQLLPVKGILDAATLKEKLEMEVAPHGARGLASEEPPNGRTTISALRQIYAKFNESGRDVYGIAAMAAHILQGVGEFSPLFSAEEAAAEQQARAEQDEQRRLRLKERQAMLLRRVKSSDARSSASIVAALDQGAPSGAAAATATGAAASSGGTVADFLREARAVASSSSAASSTSVMATVLLRLAQAECCMCRSLSTEPLMLLASTFTADTLYRLRFDASERDAPMALKLNGQIHLCGHAAHKSCVARVLRRIQLFTGGNSTVVFPSTFGVKSFNCPLCFMVCTALCPMPTLAASAAGRASSASPSSLFEDVRGDTLKTTKEASTLHRLLARAAVGEPLSSSSGGSALASPSRLQQLDPGAWALAETLRTARNQMCVALEWVKAGGEVQYNELLTLLSLLVSIDAKLLAANAAKLTSEFQRKGDALCLLLMQLLYCPTTAAASLAQYTKLLLVSSAHDVFVCPPAGEEGAEAYNKLLIAVWRELGCLTLLKLFILDLSPAEVVQCDGDKVTLTTLKPDALATLEGRRRAVLTMLRYLLQLPFATEQEGELCTALSALVQQVLADGVSEPQTAWLGGMPTPQLVQCTPLPVTYDGPPLWRQFITCRVFHLTPTFVDLILSMSSTQPCSVCGDSEAQRVWCSLCGRSLCLGPSLTPPELYDHARDCGNGVGIYLHPESNVFLVLLTVEERLLHHRGLYADEYGQAGVNDFHGRNVPLDDAAVKAWLSLWIRSRWGVQSTVVKKLSLGELKKL</sequence>
<keyword evidence="7 10" id="KW-0862">Zinc</keyword>
<dbReference type="GO" id="GO:0005737">
    <property type="term" value="C:cytoplasm"/>
    <property type="evidence" value="ECO:0007669"/>
    <property type="project" value="TreeGrafter"/>
</dbReference>